<protein>
    <submittedName>
        <fullName evidence="1">Uncharacterized protein</fullName>
    </submittedName>
</protein>
<reference evidence="1 2" key="1">
    <citation type="submission" date="2014-02" db="EMBL/GenBank/DDBJ databases">
        <title>The small core and large imbalanced accessory genome model reveals a collaborative survival strategy of Sorangium cellulosum strains in nature.</title>
        <authorList>
            <person name="Han K."/>
            <person name="Peng R."/>
            <person name="Blom J."/>
            <person name="Li Y.-Z."/>
        </authorList>
    </citation>
    <scope>NUCLEOTIDE SEQUENCE [LARGE SCALE GENOMIC DNA]</scope>
    <source>
        <strain evidence="1 2">So0007-03</strain>
    </source>
</reference>
<gene>
    <name evidence="1" type="ORF">BE21_01450</name>
</gene>
<dbReference type="InterPro" id="IPR025586">
    <property type="entry name" value="PcfJ"/>
</dbReference>
<proteinExistence type="predicted"/>
<dbReference type="Proteomes" id="UP000075502">
    <property type="component" value="Unassembled WGS sequence"/>
</dbReference>
<accession>A0A150TYJ2</accession>
<name>A0A150TYJ2_SORCE</name>
<comment type="caution">
    <text evidence="1">The sequence shown here is derived from an EMBL/GenBank/DDBJ whole genome shotgun (WGS) entry which is preliminary data.</text>
</comment>
<evidence type="ECO:0000313" key="1">
    <source>
        <dbReference type="EMBL" id="KYG09676.1"/>
    </source>
</evidence>
<evidence type="ECO:0000313" key="2">
    <source>
        <dbReference type="Proteomes" id="UP000075502"/>
    </source>
</evidence>
<organism evidence="1 2">
    <name type="scientific">Sorangium cellulosum</name>
    <name type="common">Polyangium cellulosum</name>
    <dbReference type="NCBI Taxonomy" id="56"/>
    <lineage>
        <taxon>Bacteria</taxon>
        <taxon>Pseudomonadati</taxon>
        <taxon>Myxococcota</taxon>
        <taxon>Polyangia</taxon>
        <taxon>Polyangiales</taxon>
        <taxon>Polyangiaceae</taxon>
        <taxon>Sorangium</taxon>
    </lineage>
</organism>
<dbReference type="EMBL" id="JEME01000593">
    <property type="protein sequence ID" value="KYG09676.1"/>
    <property type="molecule type" value="Genomic_DNA"/>
</dbReference>
<sequence length="404" mass="44433">MSNTISFHRHARRELDRAVRGAFSELAGDLAARSAFASLLGHARERSTLLCASRDAASRAAAVRALKNLARNHAAHVASAATWAGGDAGVNALIHALAQHIVGRYAVPRGFVSVWLADDPEPQRWFIEHANGRPFREIAGLPVRMTRRMEHILLTSPPHLSLQAAMRRAEILALDGPPELVDTILTTDLAADLGHGDLWREALRFFARYWDALGPIRVTTIIDFLYARCVRPTEIATDAGPSIKGPPDPDFSLAGRTPQSLLRIVDAWHAELAVRRGTGRTWPASGLHGFRYAEPPRPEAEEGPAEWSIAELLGSGELVAEGRALRHCVASYEDRCVRGVSSLWSLRRQAGEGAPARRFTIEVDPRARAIVQIRGFANRRADGHPRRIIGMWAERERLTVASHA</sequence>
<dbReference type="AlphaFoldDB" id="A0A150TYJ2"/>
<dbReference type="Pfam" id="PF14284">
    <property type="entry name" value="PcfJ"/>
    <property type="match status" value="1"/>
</dbReference>